<evidence type="ECO:0000313" key="2">
    <source>
        <dbReference type="Proteomes" id="UP000222310"/>
    </source>
</evidence>
<protein>
    <submittedName>
        <fullName evidence="1">Uncharacterized protein</fullName>
    </submittedName>
</protein>
<dbReference type="Proteomes" id="UP000222310">
    <property type="component" value="Unassembled WGS sequence"/>
</dbReference>
<proteinExistence type="predicted"/>
<sequence>MSEIALIHIKKPSFNAGIAVEFYIPKLMINHFYDPLAHSPQENQQYLIELVKEMRSLLVEMQHGEEDYLRSSKDTRAMLLAVISEAEKCLKPSEEPSRKDEIVVDYGFNPEHLQRILGE</sequence>
<evidence type="ECO:0000313" key="1">
    <source>
        <dbReference type="EMBL" id="PHK06781.1"/>
    </source>
</evidence>
<gene>
    <name evidence="1" type="ORF">VF08_03345</name>
</gene>
<name>A0A9Q6EN33_NOSLI</name>
<dbReference type="RefSeq" id="WP_244918029.1">
    <property type="nucleotide sequence ID" value="NZ_LAHD01000005.1"/>
</dbReference>
<dbReference type="AlphaFoldDB" id="A0A9Q6EN33"/>
<dbReference type="GeneID" id="57094341"/>
<comment type="caution">
    <text evidence="1">The sequence shown here is derived from an EMBL/GenBank/DDBJ whole genome shotgun (WGS) entry which is preliminary data.</text>
</comment>
<organism evidence="1 2">
    <name type="scientific">Nostoc linckia z8</name>
    <dbReference type="NCBI Taxonomy" id="1628746"/>
    <lineage>
        <taxon>Bacteria</taxon>
        <taxon>Bacillati</taxon>
        <taxon>Cyanobacteriota</taxon>
        <taxon>Cyanophyceae</taxon>
        <taxon>Nostocales</taxon>
        <taxon>Nostocaceae</taxon>
        <taxon>Nostoc</taxon>
    </lineage>
</organism>
<dbReference type="EMBL" id="LAHD01000005">
    <property type="protein sequence ID" value="PHK06781.1"/>
    <property type="molecule type" value="Genomic_DNA"/>
</dbReference>
<accession>A0A9Q6EN33</accession>
<reference evidence="1 2" key="1">
    <citation type="submission" date="2015-02" db="EMBL/GenBank/DDBJ databases">
        <title>Nostoc linckia genome annotation.</title>
        <authorList>
            <person name="Zhou Z."/>
        </authorList>
    </citation>
    <scope>NUCLEOTIDE SEQUENCE [LARGE SCALE GENOMIC DNA]</scope>
    <source>
        <strain evidence="2">z8</strain>
    </source>
</reference>